<sequence>MSADLILVGTDGSDEQWQVLKWAIARAAQSRATLKILVAYNLASYTPSGIEGSYMPLDDGQLREQATETAQKAVDMALRAGVPHVSSEVVPGDPATLLLEGSEEASMVVIGTQGSSGLADRLFGAVSATVPSRAKCPVVVVPRFQGGSPYTPVRRMVVGVDGSDTASTALRVGIKEAELWNAKLTVASAVPFATGNSLMAWVPPIIDRARVIEDIRTGLDVSVDQALEGRQMDVARHVLDGNPAELLAEFSTAVDLIVVGRRGRGGFAGLLLGSTSQTLLAHSTCPVMIVPTVKDAPVSENESDTPRKLPWERA</sequence>
<dbReference type="OrthoDB" id="267918at2"/>
<dbReference type="Pfam" id="PF00582">
    <property type="entry name" value="Usp"/>
    <property type="match status" value="2"/>
</dbReference>
<dbReference type="RefSeq" id="WP_073709209.1">
    <property type="nucleotide sequence ID" value="NZ_MQSU01000003.1"/>
</dbReference>
<name>A0A1Q5PLC0_9ACTO</name>
<dbReference type="Proteomes" id="UP000186785">
    <property type="component" value="Unassembled WGS sequence"/>
</dbReference>
<feature type="domain" description="UspA" evidence="2">
    <location>
        <begin position="154"/>
        <end position="291"/>
    </location>
</feature>
<evidence type="ECO:0000313" key="3">
    <source>
        <dbReference type="EMBL" id="OKL47849.1"/>
    </source>
</evidence>
<dbReference type="InterPro" id="IPR006015">
    <property type="entry name" value="Universal_stress_UspA"/>
</dbReference>
<dbReference type="PANTHER" id="PTHR46268">
    <property type="entry name" value="STRESS RESPONSE PROTEIN NHAX"/>
    <property type="match status" value="1"/>
</dbReference>
<reference evidence="3 4" key="1">
    <citation type="submission" date="2016-11" db="EMBL/GenBank/DDBJ databases">
        <title>Actinomyces gypaetusis sp. nov. isolated from the vulture Gypaetus barbatus in Qinghai Tibet Plateau China.</title>
        <authorList>
            <person name="Meng X."/>
        </authorList>
    </citation>
    <scope>NUCLEOTIDE SEQUENCE [LARGE SCALE GENOMIC DNA]</scope>
    <source>
        <strain evidence="3 4">VUL4_2</strain>
    </source>
</reference>
<comment type="similarity">
    <text evidence="1">Belongs to the universal stress protein A family.</text>
</comment>
<evidence type="ECO:0000259" key="2">
    <source>
        <dbReference type="Pfam" id="PF00582"/>
    </source>
</evidence>
<dbReference type="PRINTS" id="PR01438">
    <property type="entry name" value="UNVRSLSTRESS"/>
</dbReference>
<comment type="caution">
    <text evidence="3">The sequence shown here is derived from an EMBL/GenBank/DDBJ whole genome shotgun (WGS) entry which is preliminary data.</text>
</comment>
<dbReference type="AlphaFoldDB" id="A0A1Q5PLC0"/>
<feature type="domain" description="UspA" evidence="2">
    <location>
        <begin position="6"/>
        <end position="142"/>
    </location>
</feature>
<protein>
    <submittedName>
        <fullName evidence="3">Universal stress protein</fullName>
    </submittedName>
</protein>
<proteinExistence type="inferred from homology"/>
<dbReference type="SUPFAM" id="SSF52402">
    <property type="entry name" value="Adenine nucleotide alpha hydrolases-like"/>
    <property type="match status" value="2"/>
</dbReference>
<evidence type="ECO:0000313" key="4">
    <source>
        <dbReference type="Proteomes" id="UP000186785"/>
    </source>
</evidence>
<accession>A0A1Q5PLC0</accession>
<organism evidence="3 4">
    <name type="scientific">Boudabousia liubingyangii</name>
    <dbReference type="NCBI Taxonomy" id="1921764"/>
    <lineage>
        <taxon>Bacteria</taxon>
        <taxon>Bacillati</taxon>
        <taxon>Actinomycetota</taxon>
        <taxon>Actinomycetes</taxon>
        <taxon>Actinomycetales</taxon>
        <taxon>Actinomycetaceae</taxon>
        <taxon>Boudabousia</taxon>
    </lineage>
</organism>
<dbReference type="Gene3D" id="3.40.50.12370">
    <property type="match status" value="1"/>
</dbReference>
<keyword evidence="4" id="KW-1185">Reference proteome</keyword>
<dbReference type="InterPro" id="IPR006016">
    <property type="entry name" value="UspA"/>
</dbReference>
<dbReference type="CDD" id="cd00293">
    <property type="entry name" value="USP-like"/>
    <property type="match status" value="1"/>
</dbReference>
<dbReference type="PANTHER" id="PTHR46268:SF6">
    <property type="entry name" value="UNIVERSAL STRESS PROTEIN UP12"/>
    <property type="match status" value="1"/>
</dbReference>
<dbReference type="STRING" id="1921764.BSR28_06695"/>
<evidence type="ECO:0000256" key="1">
    <source>
        <dbReference type="ARBA" id="ARBA00008791"/>
    </source>
</evidence>
<gene>
    <name evidence="3" type="ORF">BSR29_04985</name>
</gene>
<dbReference type="EMBL" id="MQSV01000003">
    <property type="protein sequence ID" value="OKL47849.1"/>
    <property type="molecule type" value="Genomic_DNA"/>
</dbReference>